<dbReference type="WBParaSite" id="OFLC_0000760301-mRNA-1">
    <property type="protein sequence ID" value="OFLC_0000760301-mRNA-1"/>
    <property type="gene ID" value="OFLC_0000760301"/>
</dbReference>
<organism evidence="3">
    <name type="scientific">Onchocerca flexuosa</name>
    <dbReference type="NCBI Taxonomy" id="387005"/>
    <lineage>
        <taxon>Eukaryota</taxon>
        <taxon>Metazoa</taxon>
        <taxon>Ecdysozoa</taxon>
        <taxon>Nematoda</taxon>
        <taxon>Chromadorea</taxon>
        <taxon>Rhabditida</taxon>
        <taxon>Spirurina</taxon>
        <taxon>Spiruromorpha</taxon>
        <taxon>Filarioidea</taxon>
        <taxon>Onchocercidae</taxon>
        <taxon>Onchocerca</taxon>
    </lineage>
</organism>
<accession>A0A183HJE2</accession>
<evidence type="ECO:0000313" key="2">
    <source>
        <dbReference type="Proteomes" id="UP000267606"/>
    </source>
</evidence>
<reference evidence="1 2" key="2">
    <citation type="submission" date="2018-11" db="EMBL/GenBank/DDBJ databases">
        <authorList>
            <consortium name="Pathogen Informatics"/>
        </authorList>
    </citation>
    <scope>NUCLEOTIDE SEQUENCE [LARGE SCALE GENOMIC DNA]</scope>
</reference>
<dbReference type="Proteomes" id="UP000267606">
    <property type="component" value="Unassembled WGS sequence"/>
</dbReference>
<reference evidence="3" key="1">
    <citation type="submission" date="2016-06" db="UniProtKB">
        <authorList>
            <consortium name="WormBaseParasite"/>
        </authorList>
    </citation>
    <scope>IDENTIFICATION</scope>
</reference>
<evidence type="ECO:0000313" key="3">
    <source>
        <dbReference type="WBParaSite" id="OFLC_0000760301-mRNA-1"/>
    </source>
</evidence>
<keyword evidence="2" id="KW-1185">Reference proteome</keyword>
<sequence>MVFNEFLIVFYPASVKMDQVTIHDYFYLIQMGCTPLSLPKVRRLPFDPLKHQTIHLERLMRSKGLVDPRLDEEYPLSYSENFPCNSNIGETVLLGDHNYSRFPTSPPPSPTTDIAESEMDYRIHYSYCMLYLLKKVAELLEHMRKTSNNPSILLSINQLSVIETAFEFIIPTAIRPYVDDGVILHLGKSNLVEHWRPIVGDIKFRKKQVIFVNDDIL</sequence>
<dbReference type="STRING" id="387005.A0A183HJE2"/>
<protein>
    <submittedName>
        <fullName evidence="1 3">Uncharacterized protein</fullName>
    </submittedName>
</protein>
<gene>
    <name evidence="1" type="ORF">OFLC_LOCUS7603</name>
</gene>
<dbReference type="EMBL" id="UZAJ01008052">
    <property type="protein sequence ID" value="VDO51814.1"/>
    <property type="molecule type" value="Genomic_DNA"/>
</dbReference>
<proteinExistence type="predicted"/>
<evidence type="ECO:0000313" key="1">
    <source>
        <dbReference type="EMBL" id="VDO51814.1"/>
    </source>
</evidence>
<dbReference type="AlphaFoldDB" id="A0A183HJE2"/>
<name>A0A183HJE2_9BILA</name>